<protein>
    <submittedName>
        <fullName evidence="1">Uncharacterized protein</fullName>
    </submittedName>
</protein>
<organism evidence="1 2">
    <name type="scientific">Mytilus coruscus</name>
    <name type="common">Sea mussel</name>
    <dbReference type="NCBI Taxonomy" id="42192"/>
    <lineage>
        <taxon>Eukaryota</taxon>
        <taxon>Metazoa</taxon>
        <taxon>Spiralia</taxon>
        <taxon>Lophotrochozoa</taxon>
        <taxon>Mollusca</taxon>
        <taxon>Bivalvia</taxon>
        <taxon>Autobranchia</taxon>
        <taxon>Pteriomorphia</taxon>
        <taxon>Mytilida</taxon>
        <taxon>Mytiloidea</taxon>
        <taxon>Mytilidae</taxon>
        <taxon>Mytilinae</taxon>
        <taxon>Mytilus</taxon>
    </lineage>
</organism>
<sequence>MVQSEIRTVEEEQRRAKAVELSRQGAWMKWNLPERKITWAELWMEPFRISFMLRLQGCSDTGKISMAARQGPKTSGRDP</sequence>
<reference evidence="1 2" key="1">
    <citation type="submission" date="2020-06" db="EMBL/GenBank/DDBJ databases">
        <authorList>
            <person name="Li R."/>
            <person name="Bekaert M."/>
        </authorList>
    </citation>
    <scope>NUCLEOTIDE SEQUENCE [LARGE SCALE GENOMIC DNA]</scope>
    <source>
        <strain evidence="2">wild</strain>
    </source>
</reference>
<dbReference type="AlphaFoldDB" id="A0A6J8BS21"/>
<accession>A0A6J8BS21</accession>
<dbReference type="Proteomes" id="UP000507470">
    <property type="component" value="Unassembled WGS sequence"/>
</dbReference>
<dbReference type="OrthoDB" id="6122815at2759"/>
<keyword evidence="2" id="KW-1185">Reference proteome</keyword>
<evidence type="ECO:0000313" key="1">
    <source>
        <dbReference type="EMBL" id="CAC5386778.1"/>
    </source>
</evidence>
<proteinExistence type="predicted"/>
<gene>
    <name evidence="1" type="ORF">MCOR_22177</name>
</gene>
<name>A0A6J8BS21_MYTCO</name>
<evidence type="ECO:0000313" key="2">
    <source>
        <dbReference type="Proteomes" id="UP000507470"/>
    </source>
</evidence>
<dbReference type="EMBL" id="CACVKT020003887">
    <property type="protein sequence ID" value="CAC5386778.1"/>
    <property type="molecule type" value="Genomic_DNA"/>
</dbReference>